<evidence type="ECO:0000256" key="3">
    <source>
        <dbReference type="ARBA" id="ARBA00022426"/>
    </source>
</evidence>
<feature type="transmembrane region" description="Helical" evidence="13">
    <location>
        <begin position="308"/>
        <end position="330"/>
    </location>
</feature>
<evidence type="ECO:0000256" key="10">
    <source>
        <dbReference type="ARBA" id="ARBA00023112"/>
    </source>
</evidence>
<dbReference type="SUPFAM" id="SSF103473">
    <property type="entry name" value="MFS general substrate transporter"/>
    <property type="match status" value="1"/>
</dbReference>
<feature type="transmembrane region" description="Helical" evidence="13">
    <location>
        <begin position="89"/>
        <end position="107"/>
    </location>
</feature>
<proteinExistence type="inferred from homology"/>
<evidence type="ECO:0000256" key="5">
    <source>
        <dbReference type="ARBA" id="ARBA00022475"/>
    </source>
</evidence>
<evidence type="ECO:0000256" key="8">
    <source>
        <dbReference type="ARBA" id="ARBA00022989"/>
    </source>
</evidence>
<dbReference type="PANTHER" id="PTHR40659:SF1">
    <property type="entry name" value="NICKEL_COBALT EFFLUX SYSTEM RCNA"/>
    <property type="match status" value="1"/>
</dbReference>
<evidence type="ECO:0000256" key="12">
    <source>
        <dbReference type="ARBA" id="ARBA00023285"/>
    </source>
</evidence>
<keyword evidence="15" id="KW-1185">Reference proteome</keyword>
<feature type="transmembrane region" description="Helical" evidence="13">
    <location>
        <begin position="12"/>
        <end position="29"/>
    </location>
</feature>
<evidence type="ECO:0000256" key="4">
    <source>
        <dbReference type="ARBA" id="ARBA00022448"/>
    </source>
</evidence>
<organism evidence="14 15">
    <name type="scientific">Ralstonia soli</name>
    <dbReference type="NCBI Taxonomy" id="2953896"/>
    <lineage>
        <taxon>Bacteria</taxon>
        <taxon>Pseudomonadati</taxon>
        <taxon>Pseudomonadota</taxon>
        <taxon>Betaproteobacteria</taxon>
        <taxon>Burkholderiales</taxon>
        <taxon>Burkholderiaceae</taxon>
        <taxon>Ralstonia</taxon>
    </lineage>
</organism>
<evidence type="ECO:0000256" key="9">
    <source>
        <dbReference type="ARBA" id="ARBA00023065"/>
    </source>
</evidence>
<sequence>MTAFTTLLQQGNAWLFVPSAILLGALHGLEPGHSKTMMAAFIVAIRGTLGQAVLLGLSATISHTAVVWAVAMAGLYFGRNWNAETTEPYFQVASAVLIVAVAAWMMWRTWRSTHAPHDHDHHHDHEHNHGHDEVKRIDTGHGIVRLEVFEDGVPPRFRLTREGSRGHAWGADQVRIVTERPDGSRQTFHFVPRDGFLESEQTIPEPHAFVAHLSLGHAHHRHDYDVEFTEHDHAHAHDHGGLDVSSAGYQDAHERAHANDIRRRFANRDVTTGQIIVFGLTGGLVPCPASITVLLLCLQLKQVTLGAALVLCFSIGLALTLVASGALAALSVKHVSRRWSGFGEFARKAPYFSGVLISLVGVYVGWQGVHGLMQLP</sequence>
<gene>
    <name evidence="14" type="ORF">NG900_22215</name>
</gene>
<name>A0ABT1AR68_9RALS</name>
<dbReference type="EMBL" id="JAMXHT010000008">
    <property type="protein sequence ID" value="MCO5400926.1"/>
    <property type="molecule type" value="Genomic_DNA"/>
</dbReference>
<comment type="subcellular location">
    <subcellularLocation>
        <location evidence="2 13">Cell membrane</location>
        <topology evidence="2 13">Multi-pass membrane protein</topology>
    </subcellularLocation>
</comment>
<keyword evidence="11 13" id="KW-0472">Membrane</keyword>
<evidence type="ECO:0000313" key="14">
    <source>
        <dbReference type="EMBL" id="MCO5400926.1"/>
    </source>
</evidence>
<evidence type="ECO:0000256" key="11">
    <source>
        <dbReference type="ARBA" id="ARBA00023136"/>
    </source>
</evidence>
<evidence type="ECO:0000256" key="2">
    <source>
        <dbReference type="ARBA" id="ARBA00004651"/>
    </source>
</evidence>
<keyword evidence="3" id="KW-0171">Cobalt transport</keyword>
<feature type="transmembrane region" description="Helical" evidence="13">
    <location>
        <begin position="351"/>
        <end position="369"/>
    </location>
</feature>
<dbReference type="NCBIfam" id="NF007454">
    <property type="entry name" value="PRK10019.1"/>
    <property type="match status" value="2"/>
</dbReference>
<comment type="caution">
    <text evidence="14">The sequence shown here is derived from an EMBL/GenBank/DDBJ whole genome shotgun (WGS) entry which is preliminary data.</text>
</comment>
<keyword evidence="4 13" id="KW-0813">Transport</keyword>
<keyword evidence="12" id="KW-0170">Cobalt</keyword>
<dbReference type="Proteomes" id="UP001162811">
    <property type="component" value="Unassembled WGS sequence"/>
</dbReference>
<dbReference type="InterPro" id="IPR011541">
    <property type="entry name" value="Ni/Co_transpt_high_affinity"/>
</dbReference>
<evidence type="ECO:0000256" key="13">
    <source>
        <dbReference type="RuleBase" id="RU362101"/>
    </source>
</evidence>
<dbReference type="InterPro" id="IPR036259">
    <property type="entry name" value="MFS_trans_sf"/>
</dbReference>
<keyword evidence="10" id="KW-0921">Nickel transport</keyword>
<evidence type="ECO:0000313" key="15">
    <source>
        <dbReference type="Proteomes" id="UP001162811"/>
    </source>
</evidence>
<accession>A0ABT1AR68</accession>
<dbReference type="InterPro" id="IPR051224">
    <property type="entry name" value="NiCoT_RcnA"/>
</dbReference>
<reference evidence="14" key="1">
    <citation type="submission" date="2022-06" db="EMBL/GenBank/DDBJ databases">
        <authorList>
            <person name="Lu C.-H."/>
        </authorList>
    </citation>
    <scope>NUCLEOTIDE SEQUENCE</scope>
    <source>
        <strain evidence="14">21MJYT02-11</strain>
    </source>
</reference>
<comment type="function">
    <text evidence="1">Efflux system for nickel and cobalt.</text>
</comment>
<dbReference type="Pfam" id="PF03824">
    <property type="entry name" value="NicO"/>
    <property type="match status" value="2"/>
</dbReference>
<dbReference type="PANTHER" id="PTHR40659">
    <property type="entry name" value="NICKEL/COBALT EFFLUX SYSTEM RCNA"/>
    <property type="match status" value="1"/>
</dbReference>
<reference evidence="14" key="2">
    <citation type="journal article" date="2023" name="Front. Microbiol.">
        <title>Ralstonia chuxiongensis sp. nov., Ralstonia mojiangensis sp. nov., and Ralstonia soli sp. nov., isolated from tobacco fields, are three novel species in the family Burkholderiaceae.</title>
        <authorList>
            <person name="Lu C.H."/>
            <person name="Zhang Y.Y."/>
            <person name="Jiang N."/>
            <person name="Chen W."/>
            <person name="Shao X."/>
            <person name="Zhao Z.M."/>
            <person name="Lu W.L."/>
            <person name="Hu X."/>
            <person name="Xi Y.X."/>
            <person name="Zou S.Y."/>
            <person name="Wei Q.J."/>
            <person name="Lin Z.L."/>
            <person name="Gong L."/>
            <person name="Gai X.T."/>
            <person name="Zhang L.Q."/>
            <person name="Li J.Y."/>
            <person name="Jin Y."/>
            <person name="Xia Z.Y."/>
        </authorList>
    </citation>
    <scope>NUCLEOTIDE SEQUENCE</scope>
    <source>
        <strain evidence="14">21MJYT02-11</strain>
    </source>
</reference>
<feature type="transmembrane region" description="Helical" evidence="13">
    <location>
        <begin position="49"/>
        <end position="77"/>
    </location>
</feature>
<keyword evidence="8 13" id="KW-1133">Transmembrane helix</keyword>
<evidence type="ECO:0000256" key="6">
    <source>
        <dbReference type="ARBA" id="ARBA00022596"/>
    </source>
</evidence>
<dbReference type="RefSeq" id="WP_252683791.1">
    <property type="nucleotide sequence ID" value="NZ_JAMXHT010000008.1"/>
</dbReference>
<feature type="transmembrane region" description="Helical" evidence="13">
    <location>
        <begin position="272"/>
        <end position="296"/>
    </location>
</feature>
<keyword evidence="6" id="KW-0533">Nickel</keyword>
<evidence type="ECO:0000256" key="1">
    <source>
        <dbReference type="ARBA" id="ARBA00002510"/>
    </source>
</evidence>
<protein>
    <recommendedName>
        <fullName evidence="13">Nickel/cobalt efflux system</fullName>
    </recommendedName>
</protein>
<keyword evidence="5" id="KW-1003">Cell membrane</keyword>
<keyword evidence="9" id="KW-0406">Ion transport</keyword>
<keyword evidence="7 13" id="KW-0812">Transmembrane</keyword>
<comment type="similarity">
    <text evidence="13">Belongs to the NiCoT transporter (TC 2.A.52) family.</text>
</comment>
<evidence type="ECO:0000256" key="7">
    <source>
        <dbReference type="ARBA" id="ARBA00022692"/>
    </source>
</evidence>